<dbReference type="GO" id="GO:0005737">
    <property type="term" value="C:cytoplasm"/>
    <property type="evidence" value="ECO:0007669"/>
    <property type="project" value="UniProtKB-SubCell"/>
</dbReference>
<dbReference type="PANTHER" id="PTHR21342:SF1">
    <property type="entry name" value="PHOSPHOPANTETHEINE ADENYLYLTRANSFERASE"/>
    <property type="match status" value="1"/>
</dbReference>
<reference evidence="11" key="1">
    <citation type="journal article" date="2020" name="mSystems">
        <title>Genome- and Community-Level Interaction Insights into Carbon Utilization and Element Cycling Functions of Hydrothermarchaeota in Hydrothermal Sediment.</title>
        <authorList>
            <person name="Zhou Z."/>
            <person name="Liu Y."/>
            <person name="Xu W."/>
            <person name="Pan J."/>
            <person name="Luo Z.H."/>
            <person name="Li M."/>
        </authorList>
    </citation>
    <scope>NUCLEOTIDE SEQUENCE [LARGE SCALE GENOMIC DNA]</scope>
    <source>
        <strain evidence="11">SpSt-488</strain>
    </source>
</reference>
<evidence type="ECO:0000256" key="7">
    <source>
        <dbReference type="ARBA" id="ARBA00022993"/>
    </source>
</evidence>
<evidence type="ECO:0000256" key="6">
    <source>
        <dbReference type="ARBA" id="ARBA00022842"/>
    </source>
</evidence>
<keyword evidence="7 9" id="KW-0173">Coenzyme A biosynthesis</keyword>
<dbReference type="UniPathway" id="UPA00241">
    <property type="reaction ID" value="UER00355"/>
</dbReference>
<comment type="cofactor">
    <cofactor evidence="9">
        <name>Mg(2+)</name>
        <dbReference type="ChEBI" id="CHEBI:18420"/>
    </cofactor>
</comment>
<accession>A0A7C4CDB4</accession>
<dbReference type="NCBIfam" id="TIGR00125">
    <property type="entry name" value="cyt_tran_rel"/>
    <property type="match status" value="1"/>
</dbReference>
<comment type="function">
    <text evidence="9">Reversibly transfers an adenylyl group from ATP to 4'-phosphopantetheine, yielding dephospho-CoA (dPCoA) and pyrophosphate.</text>
</comment>
<feature type="binding site" evidence="9">
    <location>
        <position position="87"/>
    </location>
    <ligand>
        <name>substrate</name>
    </ligand>
</feature>
<evidence type="ECO:0000256" key="9">
    <source>
        <dbReference type="HAMAP-Rule" id="MF_00151"/>
    </source>
</evidence>
<feature type="binding site" evidence="9">
    <location>
        <begin position="9"/>
        <end position="10"/>
    </location>
    <ligand>
        <name>ATP</name>
        <dbReference type="ChEBI" id="CHEBI:30616"/>
    </ligand>
</feature>
<feature type="binding site" evidence="9">
    <location>
        <position position="9"/>
    </location>
    <ligand>
        <name>substrate</name>
    </ligand>
</feature>
<evidence type="ECO:0000259" key="10">
    <source>
        <dbReference type="Pfam" id="PF01467"/>
    </source>
</evidence>
<comment type="caution">
    <text evidence="11">The sequence shown here is derived from an EMBL/GenBank/DDBJ whole genome shotgun (WGS) entry which is preliminary data.</text>
</comment>
<feature type="binding site" evidence="9">
    <location>
        <position position="17"/>
    </location>
    <ligand>
        <name>ATP</name>
        <dbReference type="ChEBI" id="CHEBI:30616"/>
    </ligand>
</feature>
<feature type="site" description="Transition state stabilizer" evidence="9">
    <location>
        <position position="17"/>
    </location>
</feature>
<name>A0A7C4CDB4_UNCW3</name>
<sequence>MKTAIYPGSFDPITLGHLDVVKRAAKLFDRVIVAVAQREEKHPLFPWEERVELARAAAAGIRNVRVEGFDCLLVDYVRQKRACAVVRGMRAVMDFDYEFQMALTNRKLAPEIETIFFLPSEKFFYLSASLLRELAAKGGELRCFAPEPVLEALRRKFGAEPRRARRVGGKRRRT</sequence>
<dbReference type="PRINTS" id="PR01020">
    <property type="entry name" value="LPSBIOSNTHSS"/>
</dbReference>
<feature type="binding site" evidence="9">
    <location>
        <position position="73"/>
    </location>
    <ligand>
        <name>substrate</name>
    </ligand>
</feature>
<dbReference type="EMBL" id="DSUT01000082">
    <property type="protein sequence ID" value="HGK28108.1"/>
    <property type="molecule type" value="Genomic_DNA"/>
</dbReference>
<comment type="pathway">
    <text evidence="9">Cofactor biosynthesis; coenzyme A biosynthesis; CoA from (R)-pantothenate: step 4/5.</text>
</comment>
<keyword evidence="2 9" id="KW-0808">Transferase</keyword>
<dbReference type="GO" id="GO:0004595">
    <property type="term" value="F:pantetheine-phosphate adenylyltransferase activity"/>
    <property type="evidence" value="ECO:0007669"/>
    <property type="project" value="UniProtKB-UniRule"/>
</dbReference>
<keyword evidence="6 9" id="KW-0460">Magnesium</keyword>
<evidence type="ECO:0000256" key="4">
    <source>
        <dbReference type="ARBA" id="ARBA00022741"/>
    </source>
</evidence>
<evidence type="ECO:0000313" key="11">
    <source>
        <dbReference type="EMBL" id="HGK28108.1"/>
    </source>
</evidence>
<evidence type="ECO:0000256" key="2">
    <source>
        <dbReference type="ARBA" id="ARBA00022679"/>
    </source>
</evidence>
<comment type="catalytic activity">
    <reaction evidence="8 9">
        <text>(R)-4'-phosphopantetheine + ATP + H(+) = 3'-dephospho-CoA + diphosphate</text>
        <dbReference type="Rhea" id="RHEA:19801"/>
        <dbReference type="ChEBI" id="CHEBI:15378"/>
        <dbReference type="ChEBI" id="CHEBI:30616"/>
        <dbReference type="ChEBI" id="CHEBI:33019"/>
        <dbReference type="ChEBI" id="CHEBI:57328"/>
        <dbReference type="ChEBI" id="CHEBI:61723"/>
        <dbReference type="EC" id="2.7.7.3"/>
    </reaction>
</comment>
<evidence type="ECO:0000256" key="5">
    <source>
        <dbReference type="ARBA" id="ARBA00022840"/>
    </source>
</evidence>
<dbReference type="Pfam" id="PF01467">
    <property type="entry name" value="CTP_transf_like"/>
    <property type="match status" value="1"/>
</dbReference>
<dbReference type="Gene3D" id="3.40.50.620">
    <property type="entry name" value="HUPs"/>
    <property type="match status" value="1"/>
</dbReference>
<organism evidence="11">
    <name type="scientific">candidate division WOR-3 bacterium</name>
    <dbReference type="NCBI Taxonomy" id="2052148"/>
    <lineage>
        <taxon>Bacteria</taxon>
        <taxon>Bacteria division WOR-3</taxon>
    </lineage>
</organism>
<keyword evidence="5 9" id="KW-0067">ATP-binding</keyword>
<comment type="subunit">
    <text evidence="9">Homohexamer.</text>
</comment>
<feature type="binding site" evidence="9">
    <location>
        <begin position="123"/>
        <end position="129"/>
    </location>
    <ligand>
        <name>ATP</name>
        <dbReference type="ChEBI" id="CHEBI:30616"/>
    </ligand>
</feature>
<feature type="domain" description="Cytidyltransferase-like" evidence="10">
    <location>
        <begin position="5"/>
        <end position="133"/>
    </location>
</feature>
<feature type="binding site" evidence="9">
    <location>
        <position position="41"/>
    </location>
    <ligand>
        <name>substrate</name>
    </ligand>
</feature>
<evidence type="ECO:0000256" key="3">
    <source>
        <dbReference type="ARBA" id="ARBA00022695"/>
    </source>
</evidence>
<dbReference type="GO" id="GO:0005524">
    <property type="term" value="F:ATP binding"/>
    <property type="evidence" value="ECO:0007669"/>
    <property type="project" value="UniProtKB-KW"/>
</dbReference>
<dbReference type="NCBIfam" id="TIGR01510">
    <property type="entry name" value="coaD_prev_kdtB"/>
    <property type="match status" value="1"/>
</dbReference>
<dbReference type="HAMAP" id="MF_00151">
    <property type="entry name" value="PPAT_bact"/>
    <property type="match status" value="1"/>
</dbReference>
<dbReference type="CDD" id="cd02163">
    <property type="entry name" value="PPAT"/>
    <property type="match status" value="1"/>
</dbReference>
<feature type="binding site" evidence="9">
    <location>
        <begin position="88"/>
        <end position="90"/>
    </location>
    <ligand>
        <name>ATP</name>
        <dbReference type="ChEBI" id="CHEBI:30616"/>
    </ligand>
</feature>
<dbReference type="SUPFAM" id="SSF52374">
    <property type="entry name" value="Nucleotidylyl transferase"/>
    <property type="match status" value="1"/>
</dbReference>
<dbReference type="InterPro" id="IPR004821">
    <property type="entry name" value="Cyt_trans-like"/>
</dbReference>
<dbReference type="EC" id="2.7.7.3" evidence="9"/>
<dbReference type="PANTHER" id="PTHR21342">
    <property type="entry name" value="PHOSPHOPANTETHEINE ADENYLYLTRANSFERASE"/>
    <property type="match status" value="1"/>
</dbReference>
<dbReference type="AlphaFoldDB" id="A0A7C4CDB4"/>
<keyword evidence="1 9" id="KW-0963">Cytoplasm</keyword>
<proteinExistence type="inferred from homology"/>
<keyword evidence="4 9" id="KW-0547">Nucleotide-binding</keyword>
<dbReference type="InterPro" id="IPR001980">
    <property type="entry name" value="PPAT"/>
</dbReference>
<dbReference type="GO" id="GO:0015937">
    <property type="term" value="P:coenzyme A biosynthetic process"/>
    <property type="evidence" value="ECO:0007669"/>
    <property type="project" value="UniProtKB-UniRule"/>
</dbReference>
<comment type="similarity">
    <text evidence="9">Belongs to the bacterial CoaD family.</text>
</comment>
<evidence type="ECO:0000256" key="1">
    <source>
        <dbReference type="ARBA" id="ARBA00022490"/>
    </source>
</evidence>
<evidence type="ECO:0000256" key="8">
    <source>
        <dbReference type="ARBA" id="ARBA00029346"/>
    </source>
</evidence>
<feature type="binding site" evidence="9">
    <location>
        <position position="98"/>
    </location>
    <ligand>
        <name>ATP</name>
        <dbReference type="ChEBI" id="CHEBI:30616"/>
    </ligand>
</feature>
<dbReference type="InterPro" id="IPR014729">
    <property type="entry name" value="Rossmann-like_a/b/a_fold"/>
</dbReference>
<comment type="subcellular location">
    <subcellularLocation>
        <location evidence="9">Cytoplasm</location>
    </subcellularLocation>
</comment>
<protein>
    <recommendedName>
        <fullName evidence="9">Phosphopantetheine adenylyltransferase</fullName>
        <ecNumber evidence="9">2.7.7.3</ecNumber>
    </recommendedName>
    <alternativeName>
        <fullName evidence="9">Dephospho-CoA pyrophosphorylase</fullName>
    </alternativeName>
    <alternativeName>
        <fullName evidence="9">Pantetheine-phosphate adenylyltransferase</fullName>
        <shortName evidence="9">PPAT</shortName>
    </alternativeName>
</protein>
<keyword evidence="3 9" id="KW-0548">Nucleotidyltransferase</keyword>
<gene>
    <name evidence="9" type="primary">coaD</name>
    <name evidence="11" type="ORF">ENS41_04060</name>
</gene>